<dbReference type="PROSITE" id="PS50011">
    <property type="entry name" value="PROTEIN_KINASE_DOM"/>
    <property type="match status" value="1"/>
</dbReference>
<dbReference type="GO" id="GO:0005524">
    <property type="term" value="F:ATP binding"/>
    <property type="evidence" value="ECO:0007669"/>
    <property type="project" value="UniProtKB-KW"/>
</dbReference>
<dbReference type="InterPro" id="IPR011009">
    <property type="entry name" value="Kinase-like_dom_sf"/>
</dbReference>
<accession>A0AAD5L8F3</accession>
<protein>
    <recommendedName>
        <fullName evidence="7">Protein kinase domain-containing protein</fullName>
    </recommendedName>
</protein>
<gene>
    <name evidence="8" type="ORF">P43SY_010592</name>
</gene>
<evidence type="ECO:0000256" key="4">
    <source>
        <dbReference type="ARBA" id="ARBA00022777"/>
    </source>
</evidence>
<name>A0AAD5L8F3_PYTIN</name>
<evidence type="ECO:0000313" key="9">
    <source>
        <dbReference type="Proteomes" id="UP001209570"/>
    </source>
</evidence>
<feature type="compositionally biased region" description="Polar residues" evidence="6">
    <location>
        <begin position="312"/>
        <end position="332"/>
    </location>
</feature>
<evidence type="ECO:0000256" key="1">
    <source>
        <dbReference type="ARBA" id="ARBA00022527"/>
    </source>
</evidence>
<evidence type="ECO:0000313" key="8">
    <source>
        <dbReference type="EMBL" id="KAJ0392785.1"/>
    </source>
</evidence>
<keyword evidence="2" id="KW-0808">Transferase</keyword>
<evidence type="ECO:0000256" key="2">
    <source>
        <dbReference type="ARBA" id="ARBA00022679"/>
    </source>
</evidence>
<keyword evidence="9" id="KW-1185">Reference proteome</keyword>
<dbReference type="GO" id="GO:0004674">
    <property type="term" value="F:protein serine/threonine kinase activity"/>
    <property type="evidence" value="ECO:0007669"/>
    <property type="project" value="UniProtKB-KW"/>
</dbReference>
<reference evidence="8" key="1">
    <citation type="submission" date="2021-12" db="EMBL/GenBank/DDBJ databases">
        <title>Prjna785345.</title>
        <authorList>
            <person name="Rujirawat T."/>
            <person name="Krajaejun T."/>
        </authorList>
    </citation>
    <scope>NUCLEOTIDE SEQUENCE</scope>
    <source>
        <strain evidence="8">Pi057C3</strain>
    </source>
</reference>
<proteinExistence type="predicted"/>
<keyword evidence="1" id="KW-0723">Serine/threonine-protein kinase</keyword>
<evidence type="ECO:0000256" key="3">
    <source>
        <dbReference type="ARBA" id="ARBA00022741"/>
    </source>
</evidence>
<comment type="caution">
    <text evidence="8">The sequence shown here is derived from an EMBL/GenBank/DDBJ whole genome shotgun (WGS) entry which is preliminary data.</text>
</comment>
<dbReference type="Proteomes" id="UP001209570">
    <property type="component" value="Unassembled WGS sequence"/>
</dbReference>
<feature type="domain" description="Protein kinase" evidence="7">
    <location>
        <begin position="109"/>
        <end position="376"/>
    </location>
</feature>
<evidence type="ECO:0000256" key="5">
    <source>
        <dbReference type="ARBA" id="ARBA00022840"/>
    </source>
</evidence>
<dbReference type="Pfam" id="PF00069">
    <property type="entry name" value="Pkinase"/>
    <property type="match status" value="1"/>
</dbReference>
<dbReference type="Gene3D" id="1.10.510.10">
    <property type="entry name" value="Transferase(Phosphotransferase) domain 1"/>
    <property type="match status" value="1"/>
</dbReference>
<dbReference type="InterPro" id="IPR000719">
    <property type="entry name" value="Prot_kinase_dom"/>
</dbReference>
<dbReference type="AlphaFoldDB" id="A0AAD5L8F3"/>
<keyword evidence="4" id="KW-0418">Kinase</keyword>
<sequence length="376" mass="41294">MGQALSIPQIRHTKDAVLLALYHALPAQDDGHETVSLQTQLLQHFKRRDKGGRGWLHIEELLRLLEDLGLSEHWARDEVCAFAECFSSPSPGDDNNVCDDQGTQLSGRFDYALFIDFVFFPVVSPARSKALTLSVTRVDIARSTAWRVHSGRLGESAELTIKELAHARRSDDAGSQSSDAHCVTASDIAEFRQHVNALRLLVHPNLSKYVATLESSGRLYVVESAHTSCSLHTILNSFGPMKETTVRRYLLQILQALEFLHSHSVAHGHLHLESVNVDSYGLADVWCFGVLALQMTMGIGNQATSIDQDTPTAASIASTKRSASSPSLTKASTPAKWMPPIPNTLSKNLHTLALLSKRTCSMISNSIPVEIEVLKN</sequence>
<keyword evidence="5" id="KW-0067">ATP-binding</keyword>
<dbReference type="PANTHER" id="PTHR11584">
    <property type="entry name" value="SERINE/THREONINE PROTEIN KINASE"/>
    <property type="match status" value="1"/>
</dbReference>
<dbReference type="SUPFAM" id="SSF56112">
    <property type="entry name" value="Protein kinase-like (PK-like)"/>
    <property type="match status" value="1"/>
</dbReference>
<evidence type="ECO:0000259" key="7">
    <source>
        <dbReference type="PROSITE" id="PS50011"/>
    </source>
</evidence>
<evidence type="ECO:0000256" key="6">
    <source>
        <dbReference type="SAM" id="MobiDB-lite"/>
    </source>
</evidence>
<dbReference type="PANTHER" id="PTHR11584:SF369">
    <property type="entry name" value="MITOGEN-ACTIVATED PROTEIN KINASE KINASE KINASE 19-RELATED"/>
    <property type="match status" value="1"/>
</dbReference>
<dbReference type="EMBL" id="JAKCXM010000572">
    <property type="protein sequence ID" value="KAJ0392785.1"/>
    <property type="molecule type" value="Genomic_DNA"/>
</dbReference>
<organism evidence="8 9">
    <name type="scientific">Pythium insidiosum</name>
    <name type="common">Pythiosis disease agent</name>
    <dbReference type="NCBI Taxonomy" id="114742"/>
    <lineage>
        <taxon>Eukaryota</taxon>
        <taxon>Sar</taxon>
        <taxon>Stramenopiles</taxon>
        <taxon>Oomycota</taxon>
        <taxon>Peronosporomycetes</taxon>
        <taxon>Pythiales</taxon>
        <taxon>Pythiaceae</taxon>
        <taxon>Pythium</taxon>
    </lineage>
</organism>
<feature type="region of interest" description="Disordered" evidence="6">
    <location>
        <begin position="312"/>
        <end position="334"/>
    </location>
</feature>
<dbReference type="SMART" id="SM00220">
    <property type="entry name" value="S_TKc"/>
    <property type="match status" value="1"/>
</dbReference>
<keyword evidence="3" id="KW-0547">Nucleotide-binding</keyword>